<gene>
    <name evidence="5" type="ORF">SDC9_67868</name>
</gene>
<proteinExistence type="predicted"/>
<dbReference type="SUPFAM" id="SSF47413">
    <property type="entry name" value="lambda repressor-like DNA-binding domains"/>
    <property type="match status" value="2"/>
</dbReference>
<dbReference type="InterPro" id="IPR010982">
    <property type="entry name" value="Lambda_DNA-bd_dom_sf"/>
</dbReference>
<dbReference type="AlphaFoldDB" id="A0A644Y5F7"/>
<protein>
    <recommendedName>
        <fullName evidence="4">HTH cro/C1-type domain-containing protein</fullName>
    </recommendedName>
</protein>
<dbReference type="EMBL" id="VSSQ01003587">
    <property type="protein sequence ID" value="MPM21424.1"/>
    <property type="molecule type" value="Genomic_DNA"/>
</dbReference>
<dbReference type="PANTHER" id="PTHR40661:SF3">
    <property type="entry name" value="FELS-1 PROPHAGE TRANSCRIPTIONAL REGULATOR"/>
    <property type="match status" value="1"/>
</dbReference>
<evidence type="ECO:0000259" key="4">
    <source>
        <dbReference type="PROSITE" id="PS50943"/>
    </source>
</evidence>
<feature type="domain" description="HTH cro/C1-type" evidence="4">
    <location>
        <begin position="114"/>
        <end position="168"/>
    </location>
</feature>
<evidence type="ECO:0000256" key="1">
    <source>
        <dbReference type="ARBA" id="ARBA00023015"/>
    </source>
</evidence>
<dbReference type="Gene3D" id="1.10.260.40">
    <property type="entry name" value="lambda repressor-like DNA-binding domains"/>
    <property type="match status" value="2"/>
</dbReference>
<dbReference type="CDD" id="cd00093">
    <property type="entry name" value="HTH_XRE"/>
    <property type="match status" value="2"/>
</dbReference>
<evidence type="ECO:0000313" key="5">
    <source>
        <dbReference type="EMBL" id="MPM21424.1"/>
    </source>
</evidence>
<sequence length="207" mass="23808">MNIDPEAKTSEKSHTDILEKDVGKAIRILRKSYQLSISAFSMRTGYSRVHISEVESGKRKATDELISVIRNVFHLDSNWPFSEERPGDPDGNKLHRKFSEQEELSSIKAVAERLVDLRKELHINQKDFAKLTGISVAIIEDVVYSRRKLTLRMAQRIEDACGIGTEWLLHGDEDAKYLPCGQRMTSFLKKDPEARKLVWEMMEEKGF</sequence>
<reference evidence="5" key="1">
    <citation type="submission" date="2019-08" db="EMBL/GenBank/DDBJ databases">
        <authorList>
            <person name="Kucharzyk K."/>
            <person name="Murdoch R.W."/>
            <person name="Higgins S."/>
            <person name="Loffler F."/>
        </authorList>
    </citation>
    <scope>NUCLEOTIDE SEQUENCE</scope>
</reference>
<dbReference type="PANTHER" id="PTHR40661">
    <property type="match status" value="1"/>
</dbReference>
<dbReference type="PROSITE" id="PS50943">
    <property type="entry name" value="HTH_CROC1"/>
    <property type="match status" value="2"/>
</dbReference>
<keyword evidence="1" id="KW-0805">Transcription regulation</keyword>
<dbReference type="InterPro" id="IPR001387">
    <property type="entry name" value="Cro/C1-type_HTH"/>
</dbReference>
<keyword evidence="3" id="KW-0804">Transcription</keyword>
<keyword evidence="2" id="KW-0238">DNA-binding</keyword>
<feature type="domain" description="HTH cro/C1-type" evidence="4">
    <location>
        <begin position="26"/>
        <end position="81"/>
    </location>
</feature>
<comment type="caution">
    <text evidence="5">The sequence shown here is derived from an EMBL/GenBank/DDBJ whole genome shotgun (WGS) entry which is preliminary data.</text>
</comment>
<accession>A0A644Y5F7</accession>
<name>A0A644Y5F7_9ZZZZ</name>
<dbReference type="Pfam" id="PF01381">
    <property type="entry name" value="HTH_3"/>
    <property type="match status" value="2"/>
</dbReference>
<organism evidence="5">
    <name type="scientific">bioreactor metagenome</name>
    <dbReference type="NCBI Taxonomy" id="1076179"/>
    <lineage>
        <taxon>unclassified sequences</taxon>
        <taxon>metagenomes</taxon>
        <taxon>ecological metagenomes</taxon>
    </lineage>
</organism>
<evidence type="ECO:0000256" key="2">
    <source>
        <dbReference type="ARBA" id="ARBA00023125"/>
    </source>
</evidence>
<evidence type="ECO:0000256" key="3">
    <source>
        <dbReference type="ARBA" id="ARBA00023163"/>
    </source>
</evidence>
<dbReference type="SMART" id="SM00530">
    <property type="entry name" value="HTH_XRE"/>
    <property type="match status" value="2"/>
</dbReference>
<dbReference type="GO" id="GO:0003677">
    <property type="term" value="F:DNA binding"/>
    <property type="evidence" value="ECO:0007669"/>
    <property type="project" value="UniProtKB-KW"/>
</dbReference>